<gene>
    <name evidence="1" type="ORF">D5R81_14695</name>
</gene>
<organism evidence="1 2">
    <name type="scientific">Parashewanella spongiae</name>
    <dbReference type="NCBI Taxonomy" id="342950"/>
    <lineage>
        <taxon>Bacteria</taxon>
        <taxon>Pseudomonadati</taxon>
        <taxon>Pseudomonadota</taxon>
        <taxon>Gammaproteobacteria</taxon>
        <taxon>Alteromonadales</taxon>
        <taxon>Shewanellaceae</taxon>
        <taxon>Parashewanella</taxon>
    </lineage>
</organism>
<protein>
    <submittedName>
        <fullName evidence="1">OsmC family peroxiredoxin</fullName>
    </submittedName>
</protein>
<reference evidence="1 2" key="1">
    <citation type="submission" date="2018-09" db="EMBL/GenBank/DDBJ databases">
        <title>Phylogeny of the Shewanellaceae, and recommendation for two new genera, Pseudoshewanella and Parashewanella.</title>
        <authorList>
            <person name="Wang G."/>
        </authorList>
    </citation>
    <scope>NUCLEOTIDE SEQUENCE [LARGE SCALE GENOMIC DNA]</scope>
    <source>
        <strain evidence="1 2">KCTC 22492</strain>
    </source>
</reference>
<keyword evidence="2" id="KW-1185">Reference proteome</keyword>
<dbReference type="EMBL" id="QYYH01000104">
    <property type="protein sequence ID" value="RJY10457.1"/>
    <property type="molecule type" value="Genomic_DNA"/>
</dbReference>
<sequence length="146" mass="16146">MSFNTLIKWDNKQNYDGEFSRDHTITFGSGQTVNASSASEYKGNEHFVNPEESLLAALSSCHMLTFLAIAHLKRLPVLSYQDNAMAILGRIESGKLAVTEMVLSPEIVFEEGVEVTVKTIQKIHEKAHANCFIANSISSKVTIKTN</sequence>
<dbReference type="PANTHER" id="PTHR42830:SF2">
    <property type="entry name" value="OSMC_OHR FAMILY PROTEIN"/>
    <property type="match status" value="1"/>
</dbReference>
<evidence type="ECO:0000313" key="1">
    <source>
        <dbReference type="EMBL" id="RJY10457.1"/>
    </source>
</evidence>
<accession>A0A3A6T7X1</accession>
<dbReference type="RefSeq" id="WP_121854391.1">
    <property type="nucleotide sequence ID" value="NZ_CP037952.1"/>
</dbReference>
<dbReference type="AlphaFoldDB" id="A0A3A6T7X1"/>
<dbReference type="OrthoDB" id="9795405at2"/>
<comment type="caution">
    <text evidence="1">The sequence shown here is derived from an EMBL/GenBank/DDBJ whole genome shotgun (WGS) entry which is preliminary data.</text>
</comment>
<dbReference type="InterPro" id="IPR015946">
    <property type="entry name" value="KH_dom-like_a/b"/>
</dbReference>
<evidence type="ECO:0000313" key="2">
    <source>
        <dbReference type="Proteomes" id="UP000273022"/>
    </source>
</evidence>
<dbReference type="SUPFAM" id="SSF82784">
    <property type="entry name" value="OsmC-like"/>
    <property type="match status" value="1"/>
</dbReference>
<dbReference type="Gene3D" id="3.30.300.20">
    <property type="match status" value="1"/>
</dbReference>
<dbReference type="InterPro" id="IPR036102">
    <property type="entry name" value="OsmC/Ohrsf"/>
</dbReference>
<dbReference type="Pfam" id="PF02566">
    <property type="entry name" value="OsmC"/>
    <property type="match status" value="1"/>
</dbReference>
<dbReference type="InterPro" id="IPR003718">
    <property type="entry name" value="OsmC/Ohr_fam"/>
</dbReference>
<name>A0A3A6T7X1_9GAMM</name>
<proteinExistence type="predicted"/>
<dbReference type="Proteomes" id="UP000273022">
    <property type="component" value="Unassembled WGS sequence"/>
</dbReference>
<dbReference type="PANTHER" id="PTHR42830">
    <property type="entry name" value="OSMOTICALLY INDUCIBLE FAMILY PROTEIN"/>
    <property type="match status" value="1"/>
</dbReference>
<dbReference type="InterPro" id="IPR052707">
    <property type="entry name" value="OsmC_Ohr_Peroxiredoxin"/>
</dbReference>